<protein>
    <recommendedName>
        <fullName evidence="2">ribonuclease H</fullName>
        <ecNumber evidence="2">3.1.26.4</ecNumber>
    </recommendedName>
</protein>
<dbReference type="PANTHER" id="PTHR37984:SF5">
    <property type="entry name" value="PROTEIN NYNRIN-LIKE"/>
    <property type="match status" value="1"/>
</dbReference>
<dbReference type="InterPro" id="IPR043502">
    <property type="entry name" value="DNA/RNA_pol_sf"/>
</dbReference>
<evidence type="ECO:0000313" key="5">
    <source>
        <dbReference type="Proteomes" id="UP001152622"/>
    </source>
</evidence>
<dbReference type="GO" id="GO:0004523">
    <property type="term" value="F:RNA-DNA hybrid ribonuclease activity"/>
    <property type="evidence" value="ECO:0007669"/>
    <property type="project" value="UniProtKB-EC"/>
</dbReference>
<comment type="caution">
    <text evidence="4">The sequence shown here is derived from an EMBL/GenBank/DDBJ whole genome shotgun (WGS) entry which is preliminary data.</text>
</comment>
<sequence>MADGFRRPDPLVFDGNIAENWRVFEQEYDIFIAAAHSDKPARTQAYILLNLAGSEAIERERSFVYTAEVRAPGDNGALITPTESKEDPECLKKKFRDICNPQTNITMERHKFNTRCQNKGQPYALQFYIVERNVQPLLGLPACIRMELVTLNKEVHQLSVNNNANLPHQIFTEYADLFKDELGKLLVAYSMKLDPDVQPIVRPARRIPLAMQDRVRAELDRMKDLGVITPVSEPTEWVSSMVATNKKQTDDIRICIDPRDLNKALKRPHHPIRTVEEVASQMTNATVFSVLDAKSSFWQISLDSKSSLLTTFSTPFGRYRFLRMPFGINAASEVFQRSMEQIFAGYPCAIIVDNILVGVVLAEAAPGRVRHFKRNRCPVHLSCHTTTLIVRSHLPATLLNTDLVQHAYRKADQLPTHHER</sequence>
<feature type="domain" description="Reverse transcriptase" evidence="3">
    <location>
        <begin position="246"/>
        <end position="347"/>
    </location>
</feature>
<dbReference type="Gene3D" id="3.30.70.270">
    <property type="match status" value="1"/>
</dbReference>
<dbReference type="InterPro" id="IPR043128">
    <property type="entry name" value="Rev_trsase/Diguanyl_cyclase"/>
</dbReference>
<evidence type="ECO:0000256" key="2">
    <source>
        <dbReference type="ARBA" id="ARBA00012180"/>
    </source>
</evidence>
<dbReference type="FunFam" id="3.10.10.10:FF:000003">
    <property type="entry name" value="Retrovirus-related Pol polyprotein from transposon 297-like Protein"/>
    <property type="match status" value="1"/>
</dbReference>
<comment type="similarity">
    <text evidence="1">Belongs to the beta type-B retroviral polymerase family. HERV class-II K(HML-2) pol subfamily.</text>
</comment>
<dbReference type="InterPro" id="IPR000477">
    <property type="entry name" value="RT_dom"/>
</dbReference>
<dbReference type="EC" id="3.1.26.4" evidence="2"/>
<dbReference type="EMBL" id="JAINUF010000006">
    <property type="protein sequence ID" value="KAJ8356698.1"/>
    <property type="molecule type" value="Genomic_DNA"/>
</dbReference>
<dbReference type="AlphaFoldDB" id="A0A9Q1FER6"/>
<gene>
    <name evidence="4" type="ORF">SKAU_G00194920</name>
</gene>
<name>A0A9Q1FER6_SYNKA</name>
<organism evidence="4 5">
    <name type="scientific">Synaphobranchus kaupii</name>
    <name type="common">Kaup's arrowtooth eel</name>
    <dbReference type="NCBI Taxonomy" id="118154"/>
    <lineage>
        <taxon>Eukaryota</taxon>
        <taxon>Metazoa</taxon>
        <taxon>Chordata</taxon>
        <taxon>Craniata</taxon>
        <taxon>Vertebrata</taxon>
        <taxon>Euteleostomi</taxon>
        <taxon>Actinopterygii</taxon>
        <taxon>Neopterygii</taxon>
        <taxon>Teleostei</taxon>
        <taxon>Anguilliformes</taxon>
        <taxon>Synaphobranchidae</taxon>
        <taxon>Synaphobranchus</taxon>
    </lineage>
</organism>
<evidence type="ECO:0000256" key="1">
    <source>
        <dbReference type="ARBA" id="ARBA00010879"/>
    </source>
</evidence>
<dbReference type="InterPro" id="IPR050951">
    <property type="entry name" value="Retrovirus_Pol_polyprotein"/>
</dbReference>
<dbReference type="Proteomes" id="UP001152622">
    <property type="component" value="Chromosome 6"/>
</dbReference>
<keyword evidence="5" id="KW-1185">Reference proteome</keyword>
<dbReference type="Gene3D" id="3.10.10.10">
    <property type="entry name" value="HIV Type 1 Reverse Transcriptase, subunit A, domain 1"/>
    <property type="match status" value="1"/>
</dbReference>
<evidence type="ECO:0000313" key="4">
    <source>
        <dbReference type="EMBL" id="KAJ8356698.1"/>
    </source>
</evidence>
<dbReference type="SUPFAM" id="SSF56672">
    <property type="entry name" value="DNA/RNA polymerases"/>
    <property type="match status" value="1"/>
</dbReference>
<reference evidence="4" key="1">
    <citation type="journal article" date="2023" name="Science">
        <title>Genome structures resolve the early diversification of teleost fishes.</title>
        <authorList>
            <person name="Parey E."/>
            <person name="Louis A."/>
            <person name="Montfort J."/>
            <person name="Bouchez O."/>
            <person name="Roques C."/>
            <person name="Iampietro C."/>
            <person name="Lluch J."/>
            <person name="Castinel A."/>
            <person name="Donnadieu C."/>
            <person name="Desvignes T."/>
            <person name="Floi Bucao C."/>
            <person name="Jouanno E."/>
            <person name="Wen M."/>
            <person name="Mejri S."/>
            <person name="Dirks R."/>
            <person name="Jansen H."/>
            <person name="Henkel C."/>
            <person name="Chen W.J."/>
            <person name="Zahm M."/>
            <person name="Cabau C."/>
            <person name="Klopp C."/>
            <person name="Thompson A.W."/>
            <person name="Robinson-Rechavi M."/>
            <person name="Braasch I."/>
            <person name="Lecointre G."/>
            <person name="Bobe J."/>
            <person name="Postlethwait J.H."/>
            <person name="Berthelot C."/>
            <person name="Roest Crollius H."/>
            <person name="Guiguen Y."/>
        </authorList>
    </citation>
    <scope>NUCLEOTIDE SEQUENCE</scope>
    <source>
        <strain evidence="4">WJC10195</strain>
    </source>
</reference>
<dbReference type="CDD" id="cd01647">
    <property type="entry name" value="RT_LTR"/>
    <property type="match status" value="1"/>
</dbReference>
<dbReference type="Pfam" id="PF00078">
    <property type="entry name" value="RVT_1"/>
    <property type="match status" value="1"/>
</dbReference>
<accession>A0A9Q1FER6</accession>
<evidence type="ECO:0000259" key="3">
    <source>
        <dbReference type="Pfam" id="PF00078"/>
    </source>
</evidence>
<dbReference type="PANTHER" id="PTHR37984">
    <property type="entry name" value="PROTEIN CBG26694"/>
    <property type="match status" value="1"/>
</dbReference>
<dbReference type="OrthoDB" id="8933179at2759"/>
<proteinExistence type="inferred from homology"/>